<accession>A0AAD4SQE9</accession>
<organism evidence="1 2">
    <name type="scientific">Papaver atlanticum</name>
    <dbReference type="NCBI Taxonomy" id="357466"/>
    <lineage>
        <taxon>Eukaryota</taxon>
        <taxon>Viridiplantae</taxon>
        <taxon>Streptophyta</taxon>
        <taxon>Embryophyta</taxon>
        <taxon>Tracheophyta</taxon>
        <taxon>Spermatophyta</taxon>
        <taxon>Magnoliopsida</taxon>
        <taxon>Ranunculales</taxon>
        <taxon>Papaveraceae</taxon>
        <taxon>Papaveroideae</taxon>
        <taxon>Papaver</taxon>
    </lineage>
</organism>
<feature type="non-terminal residue" evidence="1">
    <location>
        <position position="91"/>
    </location>
</feature>
<gene>
    <name evidence="1" type="ORF">MKW98_004631</name>
</gene>
<sequence length="91" mass="10577">LHHHHHEQGRRFCRFGIEFEHKASSVFGLKFVSPIELQVRLVSLGFAVIDLLSMFWKVFGRLQFGDETCPKNNMPMNEMGTMFEKEPVGKI</sequence>
<dbReference type="AlphaFoldDB" id="A0AAD4SQE9"/>
<dbReference type="EMBL" id="JAJJMB010009125">
    <property type="protein sequence ID" value="KAI3916190.1"/>
    <property type="molecule type" value="Genomic_DNA"/>
</dbReference>
<evidence type="ECO:0000313" key="2">
    <source>
        <dbReference type="Proteomes" id="UP001202328"/>
    </source>
</evidence>
<name>A0AAD4SQE9_9MAGN</name>
<proteinExistence type="predicted"/>
<reference evidence="1" key="1">
    <citation type="submission" date="2022-04" db="EMBL/GenBank/DDBJ databases">
        <title>A functionally conserved STORR gene fusion in Papaver species that diverged 16.8 million years ago.</title>
        <authorList>
            <person name="Catania T."/>
        </authorList>
    </citation>
    <scope>NUCLEOTIDE SEQUENCE</scope>
    <source>
        <strain evidence="1">S-188037</strain>
    </source>
</reference>
<protein>
    <submittedName>
        <fullName evidence="1">Uncharacterized protein</fullName>
    </submittedName>
</protein>
<dbReference type="Proteomes" id="UP001202328">
    <property type="component" value="Unassembled WGS sequence"/>
</dbReference>
<comment type="caution">
    <text evidence="1">The sequence shown here is derived from an EMBL/GenBank/DDBJ whole genome shotgun (WGS) entry which is preliminary data.</text>
</comment>
<keyword evidence="2" id="KW-1185">Reference proteome</keyword>
<evidence type="ECO:0000313" key="1">
    <source>
        <dbReference type="EMBL" id="KAI3916190.1"/>
    </source>
</evidence>